<evidence type="ECO:0008006" key="8">
    <source>
        <dbReference type="Google" id="ProtNLM"/>
    </source>
</evidence>
<dbReference type="InterPro" id="IPR007485">
    <property type="entry name" value="LPS_assembly_LptE"/>
</dbReference>
<dbReference type="Pfam" id="PF04390">
    <property type="entry name" value="LptE"/>
    <property type="match status" value="1"/>
</dbReference>
<dbReference type="PANTHER" id="PTHR38098">
    <property type="entry name" value="LPS-ASSEMBLY LIPOPROTEIN LPTE"/>
    <property type="match status" value="1"/>
</dbReference>
<keyword evidence="1" id="KW-0732">Signal</keyword>
<reference evidence="6 7" key="1">
    <citation type="submission" date="2020-06" db="EMBL/GenBank/DDBJ databases">
        <authorList>
            <person name="Scott K."/>
        </authorList>
    </citation>
    <scope>NUCLEOTIDE SEQUENCE [LARGE SCALE GENOMIC DNA]</scope>
    <source>
        <strain evidence="6 7">HH1</strain>
    </source>
</reference>
<evidence type="ECO:0000256" key="5">
    <source>
        <dbReference type="ARBA" id="ARBA00023288"/>
    </source>
</evidence>
<keyword evidence="7" id="KW-1185">Reference proteome</keyword>
<keyword evidence="4" id="KW-0998">Cell outer membrane</keyword>
<protein>
    <recommendedName>
        <fullName evidence="8">LPS-assembly lipoprotein LptE</fullName>
    </recommendedName>
</protein>
<keyword evidence="5" id="KW-0449">Lipoprotein</keyword>
<evidence type="ECO:0000256" key="2">
    <source>
        <dbReference type="ARBA" id="ARBA00023136"/>
    </source>
</evidence>
<dbReference type="Gene3D" id="3.30.160.150">
    <property type="entry name" value="Lipoprotein like domain"/>
    <property type="match status" value="1"/>
</dbReference>
<dbReference type="EMBL" id="JACBGI020000022">
    <property type="protein sequence ID" value="MBF6058606.1"/>
    <property type="molecule type" value="Genomic_DNA"/>
</dbReference>
<dbReference type="Proteomes" id="UP001193680">
    <property type="component" value="Unassembled WGS sequence"/>
</dbReference>
<accession>A0ABS0C384</accession>
<gene>
    <name evidence="6" type="ORF">H8792_009660</name>
</gene>
<evidence type="ECO:0000313" key="6">
    <source>
        <dbReference type="EMBL" id="MBF6058606.1"/>
    </source>
</evidence>
<dbReference type="RefSeq" id="WP_194947660.1">
    <property type="nucleotide sequence ID" value="NZ_JACBGI020000022.1"/>
</dbReference>
<sequence>MTTQGSIRWYRFGFILVWAALLSACSFQLRGTGAQTGVLQKVYVEELDNLDYDLRRAILSYWPDGGIQLAKSLKDAQVTVSLGQAEFTQRRTARSGQGDTTAELLTLSVAYSLYAENNDRLLSAGRLLVQRDRQLQPDAVLASEAELKSLREQMSKTLADKLLFKIHADYSAYLNTLKGGSTQ</sequence>
<name>A0ABS0C384_9GAMM</name>
<evidence type="ECO:0000256" key="1">
    <source>
        <dbReference type="ARBA" id="ARBA00022729"/>
    </source>
</evidence>
<dbReference type="PANTHER" id="PTHR38098:SF1">
    <property type="entry name" value="LPS-ASSEMBLY LIPOPROTEIN LPTE"/>
    <property type="match status" value="1"/>
</dbReference>
<keyword evidence="2" id="KW-0472">Membrane</keyword>
<keyword evidence="3" id="KW-0564">Palmitate</keyword>
<evidence type="ECO:0000313" key="7">
    <source>
        <dbReference type="Proteomes" id="UP001193680"/>
    </source>
</evidence>
<reference evidence="6 7" key="2">
    <citation type="submission" date="2020-11" db="EMBL/GenBank/DDBJ databases">
        <title>Sulfur oxidizing isolate from Hospital Hole Sinkhole.</title>
        <authorList>
            <person name="Scott K.M."/>
        </authorList>
    </citation>
    <scope>NUCLEOTIDE SEQUENCE [LARGE SCALE GENOMIC DNA]</scope>
    <source>
        <strain evidence="6 7">HH1</strain>
    </source>
</reference>
<evidence type="ECO:0000256" key="3">
    <source>
        <dbReference type="ARBA" id="ARBA00023139"/>
    </source>
</evidence>
<organism evidence="6 7">
    <name type="scientific">Thiomicrorhabdus heinhorstiae</name>
    <dbReference type="NCBI Taxonomy" id="2748010"/>
    <lineage>
        <taxon>Bacteria</taxon>
        <taxon>Pseudomonadati</taxon>
        <taxon>Pseudomonadota</taxon>
        <taxon>Gammaproteobacteria</taxon>
        <taxon>Thiotrichales</taxon>
        <taxon>Piscirickettsiaceae</taxon>
        <taxon>Thiomicrorhabdus</taxon>
    </lineage>
</organism>
<evidence type="ECO:0000256" key="4">
    <source>
        <dbReference type="ARBA" id="ARBA00023237"/>
    </source>
</evidence>
<proteinExistence type="predicted"/>
<comment type="caution">
    <text evidence="6">The sequence shown here is derived from an EMBL/GenBank/DDBJ whole genome shotgun (WGS) entry which is preliminary data.</text>
</comment>